<dbReference type="InterPro" id="IPR001610">
    <property type="entry name" value="PAC"/>
</dbReference>
<dbReference type="PANTHER" id="PTHR43065:SF49">
    <property type="entry name" value="HISTIDINE KINASE"/>
    <property type="match status" value="1"/>
</dbReference>
<reference evidence="10" key="1">
    <citation type="journal article" date="2014" name="Int. J. Syst. Evol. Microbiol.">
        <title>Complete genome of a new Firmicutes species belonging to the dominant human colonic microbiota ('Ruminococcus bicirculans') reveals two chromosomes and a selective capacity to utilize plant glucans.</title>
        <authorList>
            <consortium name="NISC Comparative Sequencing Program"/>
            <person name="Wegmann U."/>
            <person name="Louis P."/>
            <person name="Goesmann A."/>
            <person name="Henrissat B."/>
            <person name="Duncan S.H."/>
            <person name="Flint H.J."/>
        </authorList>
    </citation>
    <scope>NUCLEOTIDE SEQUENCE</scope>
    <source>
        <strain evidence="10">NBRC 103408</strain>
    </source>
</reference>
<dbReference type="InterPro" id="IPR003661">
    <property type="entry name" value="HisK_dim/P_dom"/>
</dbReference>
<dbReference type="SUPFAM" id="SSF52172">
    <property type="entry name" value="CheY-like"/>
    <property type="match status" value="1"/>
</dbReference>
<keyword evidence="11" id="KW-1185">Reference proteome</keyword>
<dbReference type="RefSeq" id="WP_169561186.1">
    <property type="nucleotide sequence ID" value="NZ_BSNF01000008.1"/>
</dbReference>
<evidence type="ECO:0000256" key="4">
    <source>
        <dbReference type="PROSITE-ProRule" id="PRU00169"/>
    </source>
</evidence>
<dbReference type="PANTHER" id="PTHR43065">
    <property type="entry name" value="SENSOR HISTIDINE KINASE"/>
    <property type="match status" value="1"/>
</dbReference>
<accession>A0ABQ5U4T8</accession>
<dbReference type="Gene3D" id="3.40.50.2300">
    <property type="match status" value="1"/>
</dbReference>
<dbReference type="SUPFAM" id="SSF55874">
    <property type="entry name" value="ATPase domain of HSP90 chaperone/DNA topoisomerase II/histidine kinase"/>
    <property type="match status" value="1"/>
</dbReference>
<proteinExistence type="predicted"/>
<evidence type="ECO:0000256" key="5">
    <source>
        <dbReference type="SAM" id="Coils"/>
    </source>
</evidence>
<dbReference type="Pfam" id="PF00072">
    <property type="entry name" value="Response_reg"/>
    <property type="match status" value="1"/>
</dbReference>
<dbReference type="InterPro" id="IPR035965">
    <property type="entry name" value="PAS-like_dom_sf"/>
</dbReference>
<dbReference type="SUPFAM" id="SSF47384">
    <property type="entry name" value="Homodimeric domain of signal transducing histidine kinase"/>
    <property type="match status" value="1"/>
</dbReference>
<dbReference type="Gene3D" id="3.30.450.20">
    <property type="entry name" value="PAS domain"/>
    <property type="match status" value="3"/>
</dbReference>
<comment type="caution">
    <text evidence="10">The sequence shown here is derived from an EMBL/GenBank/DDBJ whole genome shotgun (WGS) entry which is preliminary data.</text>
</comment>
<comment type="catalytic activity">
    <reaction evidence="1">
        <text>ATP + protein L-histidine = ADP + protein N-phospho-L-histidine.</text>
        <dbReference type="EC" id="2.7.13.3"/>
    </reaction>
</comment>
<evidence type="ECO:0000259" key="7">
    <source>
        <dbReference type="PROSITE" id="PS50110"/>
    </source>
</evidence>
<gene>
    <name evidence="10" type="ORF">GCM10007924_23380</name>
</gene>
<dbReference type="SMART" id="SM00388">
    <property type="entry name" value="HisKA"/>
    <property type="match status" value="1"/>
</dbReference>
<dbReference type="PROSITE" id="PS50112">
    <property type="entry name" value="PAS"/>
    <property type="match status" value="1"/>
</dbReference>
<dbReference type="PRINTS" id="PR00344">
    <property type="entry name" value="BCTRLSENSOR"/>
</dbReference>
<evidence type="ECO:0000259" key="6">
    <source>
        <dbReference type="PROSITE" id="PS50109"/>
    </source>
</evidence>
<dbReference type="PROSITE" id="PS50109">
    <property type="entry name" value="HIS_KIN"/>
    <property type="match status" value="1"/>
</dbReference>
<dbReference type="InterPro" id="IPR005467">
    <property type="entry name" value="His_kinase_dom"/>
</dbReference>
<dbReference type="Pfam" id="PF08447">
    <property type="entry name" value="PAS_3"/>
    <property type="match status" value="1"/>
</dbReference>
<dbReference type="Pfam" id="PF00512">
    <property type="entry name" value="HisKA"/>
    <property type="match status" value="1"/>
</dbReference>
<dbReference type="InterPro" id="IPR000700">
    <property type="entry name" value="PAS-assoc_C"/>
</dbReference>
<evidence type="ECO:0000259" key="8">
    <source>
        <dbReference type="PROSITE" id="PS50112"/>
    </source>
</evidence>
<keyword evidence="5" id="KW-0175">Coiled coil</keyword>
<dbReference type="InterPro" id="IPR003594">
    <property type="entry name" value="HATPase_dom"/>
</dbReference>
<dbReference type="EC" id="2.7.13.3" evidence="2"/>
<dbReference type="PROSITE" id="PS50110">
    <property type="entry name" value="RESPONSE_REGULATORY"/>
    <property type="match status" value="1"/>
</dbReference>
<dbReference type="Pfam" id="PF02518">
    <property type="entry name" value="HATPase_c"/>
    <property type="match status" value="1"/>
</dbReference>
<feature type="domain" description="PAS" evidence="8">
    <location>
        <begin position="431"/>
        <end position="487"/>
    </location>
</feature>
<evidence type="ECO:0000313" key="10">
    <source>
        <dbReference type="EMBL" id="GLQ07117.1"/>
    </source>
</evidence>
<dbReference type="SMART" id="SM00091">
    <property type="entry name" value="PAS"/>
    <property type="match status" value="3"/>
</dbReference>
<feature type="modified residue" description="4-aspartylphosphate" evidence="4">
    <location>
        <position position="867"/>
    </location>
</feature>
<name>A0ABQ5U4T8_9PROT</name>
<evidence type="ECO:0000313" key="11">
    <source>
        <dbReference type="Proteomes" id="UP001161409"/>
    </source>
</evidence>
<dbReference type="InterPro" id="IPR004358">
    <property type="entry name" value="Sig_transdc_His_kin-like_C"/>
</dbReference>
<evidence type="ECO:0000259" key="9">
    <source>
        <dbReference type="PROSITE" id="PS50113"/>
    </source>
</evidence>
<feature type="domain" description="Response regulatory" evidence="7">
    <location>
        <begin position="817"/>
        <end position="938"/>
    </location>
</feature>
<keyword evidence="3 4" id="KW-0597">Phosphoprotein</keyword>
<dbReference type="Gene3D" id="3.30.565.10">
    <property type="entry name" value="Histidine kinase-like ATPase, C-terminal domain"/>
    <property type="match status" value="1"/>
</dbReference>
<dbReference type="SMART" id="SM00086">
    <property type="entry name" value="PAC"/>
    <property type="match status" value="1"/>
</dbReference>
<dbReference type="SUPFAM" id="SSF55785">
    <property type="entry name" value="PYP-like sensor domain (PAS domain)"/>
    <property type="match status" value="3"/>
</dbReference>
<protein>
    <recommendedName>
        <fullName evidence="2">histidine kinase</fullName>
        <ecNumber evidence="2">2.7.13.3</ecNumber>
    </recommendedName>
</protein>
<dbReference type="CDD" id="cd00130">
    <property type="entry name" value="PAS"/>
    <property type="match status" value="1"/>
</dbReference>
<dbReference type="Pfam" id="PF12860">
    <property type="entry name" value="PAS_7"/>
    <property type="match status" value="3"/>
</dbReference>
<dbReference type="InterPro" id="IPR036890">
    <property type="entry name" value="HATPase_C_sf"/>
</dbReference>
<dbReference type="EMBL" id="BSNF01000008">
    <property type="protein sequence ID" value="GLQ07117.1"/>
    <property type="molecule type" value="Genomic_DNA"/>
</dbReference>
<dbReference type="PROSITE" id="PS50113">
    <property type="entry name" value="PAC"/>
    <property type="match status" value="1"/>
</dbReference>
<sequence>MTKQLRVLELIENVQHGVTIFDEKLEYVACNDKARTLLKIPDSLCQPGVHIKSLLRLHAERGDYGPGDPEELVLRHLQDLTSKSVHTYIRRNADGKSIRIHGNFTDDGWLISTYSDITREQETGLHLQKLNEALDSKNRKQAQQIEEARTELQRHNEILETIIDNVESGIFMINRDLVIEAANARACILLDLPERLAQPGTKMIDIFRFHAARGEYGPGDPEAQAQERLEQAKSQTYTNFEHTRPNGDVLKIVRVPTNTGFVSTFTDITRLKNTQKELEKASHALTQTIEEQVAELTERQKVATRLTEAIDTIQESVALFDKDDRFVFCNKRFQKKNWRLADLLVPGITYEELIRRAVSRNIFPDAKGREEEFVRRRLEHRKAPDGPLEIRKHGEHEWLLVHEQRLGDGSTISLSTDITGLKRAELAHQESEERFRDFAENGADWFWETDDELRFNFIMGSVEEVAGLTPDQLMGRTREEIYEDMEPVEPAQWQAHKDLLENHHPFTDFLFRWVRPDKEVRYVSLNGKPIFHADGRFKGYRGVGRDVTGLRRAEEALRRSRKMEAIGQLTGGIAHDFNNILGIIQGNLELLEETLQGDPVALHRIRNALRGTERGTDITRKLLGFSRQDAQEIRIASVNELILNLLDLISKPLTAAIEVATHLSSDLWAVSIDTGDLQDALLNLSLNARDAMPSGGSLVIETKNQVFDEEFTRQHPGFTEGEYVTISVSDTGTGMTEDVRERVFEPFFSTKETGQGTGLGLSMVYGFVQRSGGHIQIYSEPAKGTTFHIHLPRVTAEETIHHQAAPFPQRMPVGSEKILVVDDEKGLLDFAVTFLGSLGYEVHAANSADEALTILSDDNSIDLLFSDIIMPGDTDGYQLARQAREKHPDLRILLTSGFTRNREKKLAGGDGFLSEVTANMLNKPYSRVELATHIRTALDTDR</sequence>
<evidence type="ECO:0000256" key="3">
    <source>
        <dbReference type="ARBA" id="ARBA00022553"/>
    </source>
</evidence>
<dbReference type="SMART" id="SM00387">
    <property type="entry name" value="HATPase_c"/>
    <property type="match status" value="1"/>
</dbReference>
<dbReference type="InterPro" id="IPR000014">
    <property type="entry name" value="PAS"/>
</dbReference>
<feature type="coiled-coil region" evidence="5">
    <location>
        <begin position="127"/>
        <end position="165"/>
    </location>
</feature>
<dbReference type="Proteomes" id="UP001161409">
    <property type="component" value="Unassembled WGS sequence"/>
</dbReference>
<dbReference type="InterPro" id="IPR036097">
    <property type="entry name" value="HisK_dim/P_sf"/>
</dbReference>
<dbReference type="InterPro" id="IPR011006">
    <property type="entry name" value="CheY-like_superfamily"/>
</dbReference>
<dbReference type="InterPro" id="IPR013655">
    <property type="entry name" value="PAS_fold_3"/>
</dbReference>
<feature type="domain" description="Histidine kinase" evidence="6">
    <location>
        <begin position="572"/>
        <end position="795"/>
    </location>
</feature>
<dbReference type="CDD" id="cd00082">
    <property type="entry name" value="HisKA"/>
    <property type="match status" value="1"/>
</dbReference>
<reference evidence="10" key="2">
    <citation type="submission" date="2023-01" db="EMBL/GenBank/DDBJ databases">
        <title>Draft genome sequence of Sneathiella chinensis strain NBRC 103408.</title>
        <authorList>
            <person name="Sun Q."/>
            <person name="Mori K."/>
        </authorList>
    </citation>
    <scope>NUCLEOTIDE SEQUENCE</scope>
    <source>
        <strain evidence="10">NBRC 103408</strain>
    </source>
</reference>
<evidence type="ECO:0000256" key="1">
    <source>
        <dbReference type="ARBA" id="ARBA00000085"/>
    </source>
</evidence>
<feature type="domain" description="PAC" evidence="9">
    <location>
        <begin position="507"/>
        <end position="559"/>
    </location>
</feature>
<dbReference type="SMART" id="SM00448">
    <property type="entry name" value="REC"/>
    <property type="match status" value="1"/>
</dbReference>
<evidence type="ECO:0000256" key="2">
    <source>
        <dbReference type="ARBA" id="ARBA00012438"/>
    </source>
</evidence>
<dbReference type="NCBIfam" id="TIGR00229">
    <property type="entry name" value="sensory_box"/>
    <property type="match status" value="1"/>
</dbReference>
<dbReference type="InterPro" id="IPR001789">
    <property type="entry name" value="Sig_transdc_resp-reg_receiver"/>
</dbReference>
<organism evidence="10 11">
    <name type="scientific">Sneathiella chinensis</name>
    <dbReference type="NCBI Taxonomy" id="349750"/>
    <lineage>
        <taxon>Bacteria</taxon>
        <taxon>Pseudomonadati</taxon>
        <taxon>Pseudomonadota</taxon>
        <taxon>Alphaproteobacteria</taxon>
        <taxon>Sneathiellales</taxon>
        <taxon>Sneathiellaceae</taxon>
        <taxon>Sneathiella</taxon>
    </lineage>
</organism>
<dbReference type="Gene3D" id="1.10.287.130">
    <property type="match status" value="1"/>
</dbReference>